<comment type="caution">
    <text evidence="4">The sequence shown here is derived from an EMBL/GenBank/DDBJ whole genome shotgun (WGS) entry which is preliminary data.</text>
</comment>
<dbReference type="SUPFAM" id="SSF48208">
    <property type="entry name" value="Six-hairpin glycosidases"/>
    <property type="match status" value="1"/>
</dbReference>
<feature type="domain" description="Atrophied bacterial Ig" evidence="2">
    <location>
        <begin position="23"/>
        <end position="102"/>
    </location>
</feature>
<dbReference type="Pfam" id="PF20736">
    <property type="entry name" value="Glyco_hydro127M"/>
    <property type="match status" value="1"/>
</dbReference>
<dbReference type="PANTHER" id="PTHR31151:SF0">
    <property type="entry name" value="PROLINE-TRNA LIGASE (DUF1680)"/>
    <property type="match status" value="1"/>
</dbReference>
<name>C0BEM3_9FIRM</name>
<reference evidence="4 5" key="1">
    <citation type="submission" date="2009-02" db="EMBL/GenBank/DDBJ databases">
        <authorList>
            <person name="Fulton L."/>
            <person name="Clifton S."/>
            <person name="Fulton B."/>
            <person name="Xu J."/>
            <person name="Minx P."/>
            <person name="Pepin K.H."/>
            <person name="Johnson M."/>
            <person name="Bhonagiri V."/>
            <person name="Nash W.E."/>
            <person name="Mardis E.R."/>
            <person name="Wilson R.K."/>
        </authorList>
    </citation>
    <scope>NUCLEOTIDE SEQUENCE [LARGE SCALE GENOMIC DNA]</scope>
    <source>
        <strain evidence="4 5">ATCC 27758</strain>
    </source>
</reference>
<evidence type="ECO:0000313" key="4">
    <source>
        <dbReference type="EMBL" id="EEG88300.1"/>
    </source>
</evidence>
<protein>
    <recommendedName>
        <fullName evidence="6">Glycoside hydrolase family 127 protein</fullName>
    </recommendedName>
</protein>
<feature type="domain" description="Non-reducing end beta-L-arabinofuranosidase-like GH127 middle" evidence="3">
    <location>
        <begin position="595"/>
        <end position="686"/>
    </location>
</feature>
<organism evidence="4 5">
    <name type="scientific">Coprococcus comes ATCC 27758</name>
    <dbReference type="NCBI Taxonomy" id="470146"/>
    <lineage>
        <taxon>Bacteria</taxon>
        <taxon>Bacillati</taxon>
        <taxon>Bacillota</taxon>
        <taxon>Clostridia</taxon>
        <taxon>Lachnospirales</taxon>
        <taxon>Lachnospiraceae</taxon>
        <taxon>Coprococcus</taxon>
    </lineage>
</organism>
<accession>C0BEM3</accession>
<feature type="domain" description="Non-reducing end beta-L-arabinofuranosidase-like GH127 catalytic" evidence="1">
    <location>
        <begin position="200"/>
        <end position="580"/>
    </location>
</feature>
<dbReference type="EMBL" id="ABVR01000045">
    <property type="protein sequence ID" value="EEG88300.1"/>
    <property type="molecule type" value="Genomic_DNA"/>
</dbReference>
<dbReference type="GO" id="GO:0005975">
    <property type="term" value="P:carbohydrate metabolic process"/>
    <property type="evidence" value="ECO:0007669"/>
    <property type="project" value="InterPro"/>
</dbReference>
<dbReference type="InterPro" id="IPR049046">
    <property type="entry name" value="Beta-AFase-like_GH127_middle"/>
</dbReference>
<dbReference type="HOGENOM" id="CLU_008033_2_0_9"/>
<dbReference type="InterPro" id="IPR008928">
    <property type="entry name" value="6-hairpin_glycosidase_sf"/>
</dbReference>
<dbReference type="Proteomes" id="UP000003793">
    <property type="component" value="Unassembled WGS sequence"/>
</dbReference>
<gene>
    <name evidence="4" type="ORF">COPCOM_03635</name>
</gene>
<dbReference type="InterPro" id="IPR046780">
    <property type="entry name" value="aBig_2"/>
</dbReference>
<dbReference type="Pfam" id="PF07944">
    <property type="entry name" value="Beta-AFase-like_GH127_cat"/>
    <property type="match status" value="1"/>
</dbReference>
<dbReference type="AlphaFoldDB" id="C0BEM3"/>
<evidence type="ECO:0000259" key="3">
    <source>
        <dbReference type="Pfam" id="PF20736"/>
    </source>
</evidence>
<dbReference type="PANTHER" id="PTHR31151">
    <property type="entry name" value="PROLINE-TRNA LIGASE (DUF1680)"/>
    <property type="match status" value="1"/>
</dbReference>
<dbReference type="InterPro" id="IPR012878">
    <property type="entry name" value="Beta-AFase-like_GH127_cat"/>
</dbReference>
<reference evidence="4 5" key="2">
    <citation type="submission" date="2009-03" db="EMBL/GenBank/DDBJ databases">
        <title>Draft genome sequence of Coprococcus comes (ATCC 27758).</title>
        <authorList>
            <person name="Sudarsanam P."/>
            <person name="Ley R."/>
            <person name="Guruge J."/>
            <person name="Turnbaugh P.J."/>
            <person name="Mahowald M."/>
            <person name="Liep D."/>
            <person name="Gordon J."/>
        </authorList>
    </citation>
    <scope>NUCLEOTIDE SEQUENCE [LARGE SCALE GENOMIC DNA]</scope>
    <source>
        <strain evidence="4 5">ATCC 27758</strain>
    </source>
</reference>
<evidence type="ECO:0008006" key="6">
    <source>
        <dbReference type="Google" id="ProtNLM"/>
    </source>
</evidence>
<evidence type="ECO:0000259" key="2">
    <source>
        <dbReference type="Pfam" id="PF20578"/>
    </source>
</evidence>
<proteinExistence type="predicted"/>
<evidence type="ECO:0000313" key="5">
    <source>
        <dbReference type="Proteomes" id="UP000003793"/>
    </source>
</evidence>
<evidence type="ECO:0000259" key="1">
    <source>
        <dbReference type="Pfam" id="PF07944"/>
    </source>
</evidence>
<sequence>MVRIQFLYEKEQNMNAAEIIKKDLDAIYIGNLSTVDDDLTLPENGKYGAQFTWETGEERFIDNTGKVHRPLHGMGNRKVTLTVTATYEGCSESREYVATVLQEAKENIVKEVRKVVLNALVGEEAHLPSVVIVYTEDGRRMTMPVKWNTYEPAKEEKKVVAVAGVIDGTEKEASAEIHYKKEIVPVKGPKKKVGYFPLGQVRLKEGTLYYKYQKLMEEYLLGIDDDQMLYNFRKATGLDTKGAPPMTGWDEESCKLKGHTTGHYLSGIALAFAATGNLKFLDKVNYMVAELKKCQDAFAATGKYHRGFLSAYSEEQFDLLEVYTKYPEIWAPYYTLDKIMSGLYDCHVLAGNETAKEILDLMGDWVYDRLSRLPKETLDKMWAMYIAGEFGGMLGTMVKVYELTGKENHLKAAKLFENEKLFYPMEEECDTLEDMHANQHIPQIIGAMDLYRATGDEIYWEIGKNFWNIVTGGHTYCIGGVGETEMFHRANTTCSYLTDKAAESCASYNMLRLTSQLFEYTRSGNLMDYYDNTLRNHILTSSSHKCDGGTTYFLPLGPGGRKEFFLSENSCCHGTGMESRFRYMENIYAQDEDALYINLLVDSVLTDENGKTMIELQSVDEEGVMEIRCQKDQKKVLKIHIPAWGQKDFNVSVNGKVLANTALHDGYLVIDADPKAGDVIRLELPMEFRVLDNKSDAAFVNLAYGPYILAALSEEKEFLTAPAVEEIHRVDGKLQFEANGMKMIPLPKVDMEAYHVYFHKE</sequence>
<dbReference type="Pfam" id="PF20578">
    <property type="entry name" value="aBig_2"/>
    <property type="match status" value="1"/>
</dbReference>